<dbReference type="Proteomes" id="UP000653797">
    <property type="component" value="Unassembled WGS sequence"/>
</dbReference>
<dbReference type="SUPFAM" id="SSF82153">
    <property type="entry name" value="FAS1 domain"/>
    <property type="match status" value="2"/>
</dbReference>
<accession>A0A927AXQ1</accession>
<feature type="domain" description="FAS1" evidence="1">
    <location>
        <begin position="171"/>
        <end position="317"/>
    </location>
</feature>
<comment type="caution">
    <text evidence="2">The sequence shown here is derived from an EMBL/GenBank/DDBJ whole genome shotgun (WGS) entry which is preliminary data.</text>
</comment>
<dbReference type="PROSITE" id="PS50213">
    <property type="entry name" value="FAS1"/>
    <property type="match status" value="2"/>
</dbReference>
<keyword evidence="3" id="KW-1185">Reference proteome</keyword>
<name>A0A927AXQ1_9BACT</name>
<gene>
    <name evidence="2" type="ORF">IC230_02245</name>
</gene>
<dbReference type="RefSeq" id="WP_191037334.1">
    <property type="nucleotide sequence ID" value="NZ_JACXAA010000001.1"/>
</dbReference>
<evidence type="ECO:0000313" key="2">
    <source>
        <dbReference type="EMBL" id="MBD2751698.1"/>
    </source>
</evidence>
<evidence type="ECO:0000259" key="1">
    <source>
        <dbReference type="PROSITE" id="PS50213"/>
    </source>
</evidence>
<dbReference type="Gene3D" id="2.30.180.10">
    <property type="entry name" value="FAS1 domain"/>
    <property type="match status" value="2"/>
</dbReference>
<organism evidence="2 3">
    <name type="scientific">Spirosoma validum</name>
    <dbReference type="NCBI Taxonomy" id="2771355"/>
    <lineage>
        <taxon>Bacteria</taxon>
        <taxon>Pseudomonadati</taxon>
        <taxon>Bacteroidota</taxon>
        <taxon>Cytophagia</taxon>
        <taxon>Cytophagales</taxon>
        <taxon>Cytophagaceae</taxon>
        <taxon>Spirosoma</taxon>
    </lineage>
</organism>
<dbReference type="Pfam" id="PF02469">
    <property type="entry name" value="Fasciclin"/>
    <property type="match status" value="2"/>
</dbReference>
<dbReference type="PANTHER" id="PTHR10900">
    <property type="entry name" value="PERIOSTIN-RELATED"/>
    <property type="match status" value="1"/>
</dbReference>
<dbReference type="EMBL" id="JACXAA010000001">
    <property type="protein sequence ID" value="MBD2751698.1"/>
    <property type="molecule type" value="Genomic_DNA"/>
</dbReference>
<dbReference type="SMART" id="SM00554">
    <property type="entry name" value="FAS1"/>
    <property type="match status" value="2"/>
</dbReference>
<dbReference type="InterPro" id="IPR036378">
    <property type="entry name" value="FAS1_dom_sf"/>
</dbReference>
<protein>
    <submittedName>
        <fullName evidence="2">Fasciclin domain-containing protein</fullName>
    </submittedName>
</protein>
<dbReference type="InterPro" id="IPR000782">
    <property type="entry name" value="FAS1_domain"/>
</dbReference>
<dbReference type="InterPro" id="IPR050904">
    <property type="entry name" value="Adhesion/Biosynth-related"/>
</dbReference>
<sequence length="319" mass="33914">MMTSFSGLPGRISILALLLLVAVSCKKGDDTVAAPQTIPDRVLEDSQFSLLRVALAYAGVSDALKSGNLTLFAPTDSAFQASGFGSISSIQSLSRDQVRSMMLYHVLYGSVTSAQIPSGFNAVETVGKGIAFFTKSNDGTIYINNAKLTQPDLVTANGYIHKVNRLLTPSAGNLLTTIQSNPNLTFLAAAVKRIGTSNPTLLATLNNSSSTNTVTVFAPNDEAFKADSRYNTITAIESADQQTLANTLLYHVTSGVLFSNQLKTGTLTSLFNTNKFTVTVAPNQITLKGNRNATFATIRQADIPTTSGLIHVIDKVLQP</sequence>
<feature type="domain" description="FAS1" evidence="1">
    <location>
        <begin position="35"/>
        <end position="167"/>
    </location>
</feature>
<evidence type="ECO:0000313" key="3">
    <source>
        <dbReference type="Proteomes" id="UP000653797"/>
    </source>
</evidence>
<dbReference type="AlphaFoldDB" id="A0A927AXQ1"/>
<proteinExistence type="predicted"/>
<reference evidence="2" key="1">
    <citation type="submission" date="2020-09" db="EMBL/GenBank/DDBJ databases">
        <authorList>
            <person name="Kim M.K."/>
        </authorList>
    </citation>
    <scope>NUCLEOTIDE SEQUENCE</scope>
    <source>
        <strain evidence="2">BT704</strain>
    </source>
</reference>
<dbReference type="PANTHER" id="PTHR10900:SF77">
    <property type="entry name" value="FI19380P1"/>
    <property type="match status" value="1"/>
</dbReference>